<dbReference type="GO" id="GO:0007155">
    <property type="term" value="P:cell adhesion"/>
    <property type="evidence" value="ECO:0007669"/>
    <property type="project" value="InterPro"/>
</dbReference>
<keyword evidence="5 7" id="KW-0732">Signal</keyword>
<dbReference type="InterPro" id="IPR050492">
    <property type="entry name" value="Bact_metal-bind_prot9"/>
</dbReference>
<dbReference type="Pfam" id="PF01297">
    <property type="entry name" value="ZnuA"/>
    <property type="match status" value="1"/>
</dbReference>
<protein>
    <submittedName>
        <fullName evidence="8">Periplasmic-binding protein znuA</fullName>
    </submittedName>
</protein>
<feature type="chain" id="PRO_5002121453" evidence="7">
    <location>
        <begin position="22"/>
        <end position="231"/>
    </location>
</feature>
<dbReference type="GO" id="GO:0030001">
    <property type="term" value="P:metal ion transport"/>
    <property type="evidence" value="ECO:0007669"/>
    <property type="project" value="InterPro"/>
</dbReference>
<dbReference type="InterPro" id="IPR006129">
    <property type="entry name" value="AdhesinB"/>
</dbReference>
<dbReference type="EMBL" id="BBRZ01000017">
    <property type="protein sequence ID" value="GAM55717.1"/>
    <property type="molecule type" value="Genomic_DNA"/>
</dbReference>
<evidence type="ECO:0000256" key="3">
    <source>
        <dbReference type="ARBA" id="ARBA00022448"/>
    </source>
</evidence>
<evidence type="ECO:0000256" key="6">
    <source>
        <dbReference type="RuleBase" id="RU003512"/>
    </source>
</evidence>
<dbReference type="InterPro" id="IPR006127">
    <property type="entry name" value="ZnuA-like"/>
</dbReference>
<evidence type="ECO:0000256" key="4">
    <source>
        <dbReference type="ARBA" id="ARBA00022723"/>
    </source>
</evidence>
<evidence type="ECO:0000256" key="2">
    <source>
        <dbReference type="ARBA" id="ARBA00011028"/>
    </source>
</evidence>
<dbReference type="GO" id="GO:0030313">
    <property type="term" value="C:cell envelope"/>
    <property type="evidence" value="ECO:0007669"/>
    <property type="project" value="UniProtKB-SubCell"/>
</dbReference>
<dbReference type="PANTHER" id="PTHR42953">
    <property type="entry name" value="HIGH-AFFINITY ZINC UPTAKE SYSTEM PROTEIN ZNUA-RELATED"/>
    <property type="match status" value="1"/>
</dbReference>
<name>A0A0B8NTU5_9VIBR</name>
<comment type="subcellular location">
    <subcellularLocation>
        <location evidence="1">Cell envelope</location>
    </subcellularLocation>
</comment>
<dbReference type="PRINTS" id="PR00690">
    <property type="entry name" value="ADHESNFAMILY"/>
</dbReference>
<dbReference type="Gene3D" id="3.40.50.1980">
    <property type="entry name" value="Nitrogenase molybdenum iron protein domain"/>
    <property type="match status" value="1"/>
</dbReference>
<dbReference type="InterPro" id="IPR006128">
    <property type="entry name" value="Lipoprotein_PsaA-like"/>
</dbReference>
<evidence type="ECO:0000313" key="8">
    <source>
        <dbReference type="EMBL" id="GAM55717.1"/>
    </source>
</evidence>
<keyword evidence="3 6" id="KW-0813">Transport</keyword>
<reference evidence="8 9" key="2">
    <citation type="submission" date="2015-01" db="EMBL/GenBank/DDBJ databases">
        <authorList>
            <consortium name="NBRP consortium"/>
            <person name="Sawabe T."/>
            <person name="Meirelles P."/>
            <person name="Feng G."/>
            <person name="Sayaka M."/>
            <person name="Hattori M."/>
            <person name="Ohkuma M."/>
        </authorList>
    </citation>
    <scope>NUCLEOTIDE SEQUENCE [LARGE SCALE GENOMIC DNA]</scope>
    <source>
        <strain evidence="9">JCM 19231</strain>
    </source>
</reference>
<evidence type="ECO:0000256" key="5">
    <source>
        <dbReference type="ARBA" id="ARBA00022729"/>
    </source>
</evidence>
<keyword evidence="4" id="KW-0479">Metal-binding</keyword>
<organism evidence="8 9">
    <name type="scientific">Vibrio ishigakensis</name>
    <dbReference type="NCBI Taxonomy" id="1481914"/>
    <lineage>
        <taxon>Bacteria</taxon>
        <taxon>Pseudomonadati</taxon>
        <taxon>Pseudomonadota</taxon>
        <taxon>Gammaproteobacteria</taxon>
        <taxon>Vibrionales</taxon>
        <taxon>Vibrionaceae</taxon>
        <taxon>Vibrio</taxon>
    </lineage>
</organism>
<comment type="caution">
    <text evidence="8">The sequence shown here is derived from an EMBL/GenBank/DDBJ whole genome shotgun (WGS) entry which is preliminary data.</text>
</comment>
<evidence type="ECO:0000256" key="7">
    <source>
        <dbReference type="SAM" id="SignalP"/>
    </source>
</evidence>
<dbReference type="Proteomes" id="UP000031671">
    <property type="component" value="Unassembled WGS sequence"/>
</dbReference>
<dbReference type="PRINTS" id="PR00691">
    <property type="entry name" value="ADHESINB"/>
</dbReference>
<dbReference type="PANTHER" id="PTHR42953:SF1">
    <property type="entry name" value="METAL-BINDING PROTEIN HI_0362-RELATED"/>
    <property type="match status" value="1"/>
</dbReference>
<evidence type="ECO:0000313" key="9">
    <source>
        <dbReference type="Proteomes" id="UP000031671"/>
    </source>
</evidence>
<reference evidence="8 9" key="1">
    <citation type="submission" date="2015-01" db="EMBL/GenBank/DDBJ databases">
        <title>Vibrio sp. C1 JCM 19231 whole genome shotgun sequence.</title>
        <authorList>
            <person name="Sawabe T."/>
            <person name="Meirelles P."/>
            <person name="Feng G."/>
            <person name="Sayaka M."/>
            <person name="Hattori M."/>
            <person name="Ohkuma M."/>
        </authorList>
    </citation>
    <scope>NUCLEOTIDE SEQUENCE [LARGE SCALE GENOMIC DNA]</scope>
    <source>
        <strain evidence="9">JCM 19231</strain>
    </source>
</reference>
<dbReference type="AlphaFoldDB" id="A0A0B8NTU5"/>
<keyword evidence="9" id="KW-1185">Reference proteome</keyword>
<feature type="signal peptide" evidence="7">
    <location>
        <begin position="1"/>
        <end position="21"/>
    </location>
</feature>
<accession>A0A0B8NTU5</accession>
<gene>
    <name evidence="8" type="ORF">JCM19231_781</name>
</gene>
<comment type="similarity">
    <text evidence="2 6">Belongs to the bacterial solute-binding protein 9 family.</text>
</comment>
<sequence length="231" mass="25097">MKLLKLAGVTLALVSSSAAMAGTVNAVASFSVLGDIVQQVGGEHVKVTSLIGSGSDPHTFSPTPQDSITLNKADVVFVSGLGLEGWTDRLVSASGYKGDVITASEGIQTRSMIDDGEKMVDPHAWNSMANGVTYATNVMNALIKADPEDADYFKQHGEAYIKQLNELNTWAIDTFKAIPKEKRKVLTSTMPLAISVLNTVLNLWRLKASRLSQRRVHNMSQVLLIRSKRRR</sequence>
<proteinExistence type="inferred from homology"/>
<evidence type="ECO:0000256" key="1">
    <source>
        <dbReference type="ARBA" id="ARBA00004196"/>
    </source>
</evidence>
<dbReference type="GO" id="GO:0046872">
    <property type="term" value="F:metal ion binding"/>
    <property type="evidence" value="ECO:0007669"/>
    <property type="project" value="UniProtKB-KW"/>
</dbReference>
<dbReference type="SUPFAM" id="SSF53807">
    <property type="entry name" value="Helical backbone' metal receptor"/>
    <property type="match status" value="1"/>
</dbReference>